<evidence type="ECO:0000259" key="3">
    <source>
        <dbReference type="SMART" id="SM01008"/>
    </source>
</evidence>
<dbReference type="Pfam" id="PF01315">
    <property type="entry name" value="Ald_Xan_dh_C"/>
    <property type="match status" value="1"/>
</dbReference>
<proteinExistence type="predicted"/>
<dbReference type="PANTHER" id="PTHR11908">
    <property type="entry name" value="XANTHINE DEHYDROGENASE"/>
    <property type="match status" value="1"/>
</dbReference>
<sequence length="787" mass="81236">MPGSILGTRVRRVEDADLVVGASTFVGNLQLDGLLHAAFVRSPFAHALLQGVDTSEAAAAPGVIAVFTADDLHLPPHFGLMVVNPDLPRPPLATDRVRFVGEPVAIVVAETRAAAADAVELVDVDYDPLPAVTDAEAALAPGAELQFPDFGTNLVIGNRAATQEDPLAGAEVVVPARMVNQRVAVVPMEGNAIVADPCGDAAHELVIHASTQMPHGFQAMVCAEFGLAAERVRIIAPHVGGAFGGKAGMAAEHAAVIGAARALGQPVAWVETRSENVQGMHGRGQVGYYELGLTRDGRITGLRARVIGDCGAWAGFGGALPIHMTALMVPGVYDVPVVSYSACSATTNTAPMGAFRGAGRPEAAAHIERLMDIAADQMGIDPVDLRRRNFIDPSAFPVTTQVGATYDSGDYDLPLREALRLADYDGLRAEQARRRDAGDVVQLGIGVSVYVEVTAPGGGSEFGSVTVHDDGTATVSSGTSAHGQGHATAFSMLVSDTLGIPMDRITYVQSDTAVVPRGGGTGGSRSLQLGGSAVVSAAREVREQARRHAATLLEAALDDIVLTEEGTFGVAGVPTGATVSWTEVAAAAGQAGQDLSAGLDVNQEGSTFPFGAHVSVVEVDTETGQVRPVRHVAVDDCGRVLNPLLVEGQQHGGLAQGIAQALYEEVVFDADGQPMTGTLADYAMPSSADLISFETASTVTPSPLNALGAKGIGESATIGSTPAVQNAVVDAVSHLGVRHIDLPCTPQRVWRAIQDARAGTLPDVWREPPDVFADLPVSGGVDNAAGI</sequence>
<dbReference type="InterPro" id="IPR008274">
    <property type="entry name" value="AldOxase/xan_DH_MoCoBD1"/>
</dbReference>
<evidence type="ECO:0000256" key="1">
    <source>
        <dbReference type="ARBA" id="ARBA00022505"/>
    </source>
</evidence>
<accession>A0A3M9MFD7</accession>
<dbReference type="EMBL" id="RJJQ01000003">
    <property type="protein sequence ID" value="RNI24270.1"/>
    <property type="molecule type" value="Genomic_DNA"/>
</dbReference>
<evidence type="ECO:0000313" key="4">
    <source>
        <dbReference type="EMBL" id="RNI24270.1"/>
    </source>
</evidence>
<dbReference type="Proteomes" id="UP000271678">
    <property type="component" value="Unassembled WGS sequence"/>
</dbReference>
<dbReference type="InterPro" id="IPR000674">
    <property type="entry name" value="Ald_Oxase/Xan_DH_a/b"/>
</dbReference>
<keyword evidence="5" id="KW-1185">Reference proteome</keyword>
<dbReference type="InterPro" id="IPR046867">
    <property type="entry name" value="AldOxase/xan_DH_MoCoBD2"/>
</dbReference>
<dbReference type="Pfam" id="PF02738">
    <property type="entry name" value="MoCoBD_1"/>
    <property type="match status" value="1"/>
</dbReference>
<name>A0A3M9MFD7_9MICO</name>
<reference evidence="4 5" key="1">
    <citation type="submission" date="2018-11" db="EMBL/GenBank/DDBJ databases">
        <title>Draft genome of Simplicispira Flexivirga sp. BO-16.</title>
        <authorList>
            <person name="Im W.T."/>
        </authorList>
    </citation>
    <scope>NUCLEOTIDE SEQUENCE [LARGE SCALE GENOMIC DNA]</scope>
    <source>
        <strain evidence="4 5">BO-16</strain>
    </source>
</reference>
<dbReference type="PANTHER" id="PTHR11908:SF132">
    <property type="entry name" value="ALDEHYDE OXIDASE 1-RELATED"/>
    <property type="match status" value="1"/>
</dbReference>
<dbReference type="GO" id="GO:0005506">
    <property type="term" value="F:iron ion binding"/>
    <property type="evidence" value="ECO:0007669"/>
    <property type="project" value="InterPro"/>
</dbReference>
<dbReference type="GO" id="GO:0016491">
    <property type="term" value="F:oxidoreductase activity"/>
    <property type="evidence" value="ECO:0007669"/>
    <property type="project" value="UniProtKB-KW"/>
</dbReference>
<feature type="domain" description="Aldehyde oxidase/xanthine dehydrogenase a/b hammerhead" evidence="3">
    <location>
        <begin position="20"/>
        <end position="130"/>
    </location>
</feature>
<comment type="caution">
    <text evidence="4">The sequence shown here is derived from an EMBL/GenBank/DDBJ whole genome shotgun (WGS) entry which is preliminary data.</text>
</comment>
<dbReference type="InterPro" id="IPR036856">
    <property type="entry name" value="Ald_Oxase/Xan_DH_a/b_sf"/>
</dbReference>
<dbReference type="OrthoDB" id="9758509at2"/>
<gene>
    <name evidence="4" type="ORF">EFY87_04690</name>
</gene>
<dbReference type="AlphaFoldDB" id="A0A3M9MFD7"/>
<dbReference type="InterPro" id="IPR037165">
    <property type="entry name" value="AldOxase/xan_DH_Mopterin-bd_sf"/>
</dbReference>
<dbReference type="InterPro" id="IPR016208">
    <property type="entry name" value="Ald_Oxase/xanthine_DH-like"/>
</dbReference>
<dbReference type="RefSeq" id="WP_123270313.1">
    <property type="nucleotide sequence ID" value="NZ_RJJQ01000003.1"/>
</dbReference>
<keyword evidence="1" id="KW-0500">Molybdenum</keyword>
<evidence type="ECO:0000313" key="5">
    <source>
        <dbReference type="Proteomes" id="UP000271678"/>
    </source>
</evidence>
<dbReference type="SUPFAM" id="SSF54665">
    <property type="entry name" value="CO dehydrogenase molybdoprotein N-domain-like"/>
    <property type="match status" value="1"/>
</dbReference>
<evidence type="ECO:0000256" key="2">
    <source>
        <dbReference type="ARBA" id="ARBA00023002"/>
    </source>
</evidence>
<organism evidence="4 5">
    <name type="scientific">Flexivirga caeni</name>
    <dbReference type="NCBI Taxonomy" id="2294115"/>
    <lineage>
        <taxon>Bacteria</taxon>
        <taxon>Bacillati</taxon>
        <taxon>Actinomycetota</taxon>
        <taxon>Actinomycetes</taxon>
        <taxon>Micrococcales</taxon>
        <taxon>Dermacoccaceae</taxon>
        <taxon>Flexivirga</taxon>
    </lineage>
</organism>
<protein>
    <submittedName>
        <fullName evidence="4">Xanthine dehydrogenase family protein molybdopterin-binding subunit</fullName>
    </submittedName>
</protein>
<dbReference type="SUPFAM" id="SSF56003">
    <property type="entry name" value="Molybdenum cofactor-binding domain"/>
    <property type="match status" value="1"/>
</dbReference>
<dbReference type="SMART" id="SM01008">
    <property type="entry name" value="Ald_Xan_dh_C"/>
    <property type="match status" value="1"/>
</dbReference>
<keyword evidence="2" id="KW-0560">Oxidoreductase</keyword>
<dbReference type="Gene3D" id="3.90.1170.50">
    <property type="entry name" value="Aldehyde oxidase/xanthine dehydrogenase, a/b hammerhead"/>
    <property type="match status" value="1"/>
</dbReference>
<dbReference type="Pfam" id="PF20256">
    <property type="entry name" value="MoCoBD_2"/>
    <property type="match status" value="1"/>
</dbReference>
<dbReference type="Gene3D" id="3.30.365.10">
    <property type="entry name" value="Aldehyde oxidase/xanthine dehydrogenase, molybdopterin binding domain"/>
    <property type="match status" value="4"/>
</dbReference>